<keyword evidence="5 6" id="KW-0472">Membrane</keyword>
<evidence type="ECO:0000313" key="9">
    <source>
        <dbReference type="Proteomes" id="UP000292003"/>
    </source>
</evidence>
<feature type="domain" description="EamA" evidence="7">
    <location>
        <begin position="165"/>
        <end position="295"/>
    </location>
</feature>
<dbReference type="RefSeq" id="WP_130479241.1">
    <property type="nucleotide sequence ID" value="NZ_SFCC01000020.1"/>
</dbReference>
<evidence type="ECO:0000256" key="3">
    <source>
        <dbReference type="ARBA" id="ARBA00022692"/>
    </source>
</evidence>
<evidence type="ECO:0000259" key="7">
    <source>
        <dbReference type="Pfam" id="PF00892"/>
    </source>
</evidence>
<protein>
    <submittedName>
        <fullName evidence="8">DMT family transporter</fullName>
    </submittedName>
</protein>
<feature type="transmembrane region" description="Helical" evidence="6">
    <location>
        <begin position="47"/>
        <end position="65"/>
    </location>
</feature>
<evidence type="ECO:0000256" key="6">
    <source>
        <dbReference type="SAM" id="Phobius"/>
    </source>
</evidence>
<evidence type="ECO:0000256" key="2">
    <source>
        <dbReference type="ARBA" id="ARBA00007362"/>
    </source>
</evidence>
<keyword evidence="4 6" id="KW-1133">Transmembrane helix</keyword>
<feature type="transmembrane region" description="Helical" evidence="6">
    <location>
        <begin position="104"/>
        <end position="126"/>
    </location>
</feature>
<dbReference type="Pfam" id="PF00892">
    <property type="entry name" value="EamA"/>
    <property type="match status" value="2"/>
</dbReference>
<proteinExistence type="inferred from homology"/>
<dbReference type="EMBL" id="SFCC01000020">
    <property type="protein sequence ID" value="RZQ59978.1"/>
    <property type="molecule type" value="Genomic_DNA"/>
</dbReference>
<evidence type="ECO:0000256" key="4">
    <source>
        <dbReference type="ARBA" id="ARBA00022989"/>
    </source>
</evidence>
<organism evidence="8 9">
    <name type="scientific">Amycolatopsis suaedae</name>
    <dbReference type="NCBI Taxonomy" id="2510978"/>
    <lineage>
        <taxon>Bacteria</taxon>
        <taxon>Bacillati</taxon>
        <taxon>Actinomycetota</taxon>
        <taxon>Actinomycetes</taxon>
        <taxon>Pseudonocardiales</taxon>
        <taxon>Pseudonocardiaceae</taxon>
        <taxon>Amycolatopsis</taxon>
    </lineage>
</organism>
<evidence type="ECO:0000256" key="1">
    <source>
        <dbReference type="ARBA" id="ARBA00004141"/>
    </source>
</evidence>
<feature type="transmembrane region" description="Helical" evidence="6">
    <location>
        <begin position="224"/>
        <end position="244"/>
    </location>
</feature>
<dbReference type="Proteomes" id="UP000292003">
    <property type="component" value="Unassembled WGS sequence"/>
</dbReference>
<comment type="caution">
    <text evidence="8">The sequence shown here is derived from an EMBL/GenBank/DDBJ whole genome shotgun (WGS) entry which is preliminary data.</text>
</comment>
<name>A0A4Q7IZW1_9PSEU</name>
<dbReference type="AlphaFoldDB" id="A0A4Q7IZW1"/>
<feature type="transmembrane region" description="Helical" evidence="6">
    <location>
        <begin position="77"/>
        <end position="98"/>
    </location>
</feature>
<feature type="domain" description="EamA" evidence="7">
    <location>
        <begin position="15"/>
        <end position="150"/>
    </location>
</feature>
<sequence>MSLSVVVDARAKSRAVVALVAAGVLWGTGGIAGSLLAQRAGLHPQPVAAYRLLVAGGCGVLFLAVTGGARLPRTRAAAVRLVVAGALLALFQTSYFAAVTLTSVSVATMTTIGSLPVFVAAGAAVLDRQRPDARTLISVAAAVAGVVLLSGSSGAGASGWRLVAGVALALLAGAGFAALTLVNRRQVAGLDGLRVTTYGCLVGGVLLLPAGLAFGMTLPLRADVLALALYLGAVPTMLGYAAYLRGLRDARPVFAALAALLEPLTAAVLAAVLLGEHLGVLGWCGAALLVAALAGSYSRR</sequence>
<dbReference type="InterPro" id="IPR050638">
    <property type="entry name" value="AA-Vitamin_Transporters"/>
</dbReference>
<feature type="transmembrane region" description="Helical" evidence="6">
    <location>
        <begin position="195"/>
        <end position="218"/>
    </location>
</feature>
<feature type="transmembrane region" description="Helical" evidence="6">
    <location>
        <begin position="133"/>
        <end position="150"/>
    </location>
</feature>
<dbReference type="InterPro" id="IPR000620">
    <property type="entry name" value="EamA_dom"/>
</dbReference>
<evidence type="ECO:0000256" key="5">
    <source>
        <dbReference type="ARBA" id="ARBA00023136"/>
    </source>
</evidence>
<evidence type="ECO:0000313" key="8">
    <source>
        <dbReference type="EMBL" id="RZQ59978.1"/>
    </source>
</evidence>
<dbReference type="PANTHER" id="PTHR32322">
    <property type="entry name" value="INNER MEMBRANE TRANSPORTER"/>
    <property type="match status" value="1"/>
</dbReference>
<comment type="similarity">
    <text evidence="2">Belongs to the EamA transporter family.</text>
</comment>
<accession>A0A4Q7IZW1</accession>
<dbReference type="PANTHER" id="PTHR32322:SF2">
    <property type="entry name" value="EAMA DOMAIN-CONTAINING PROTEIN"/>
    <property type="match status" value="1"/>
</dbReference>
<gene>
    <name evidence="8" type="ORF">EWH70_31620</name>
</gene>
<dbReference type="OrthoDB" id="5143138at2"/>
<dbReference type="GO" id="GO:0016020">
    <property type="term" value="C:membrane"/>
    <property type="evidence" value="ECO:0007669"/>
    <property type="project" value="UniProtKB-SubCell"/>
</dbReference>
<dbReference type="SUPFAM" id="SSF103481">
    <property type="entry name" value="Multidrug resistance efflux transporter EmrE"/>
    <property type="match status" value="2"/>
</dbReference>
<feature type="transmembrane region" description="Helical" evidence="6">
    <location>
        <begin position="162"/>
        <end position="183"/>
    </location>
</feature>
<comment type="subcellular location">
    <subcellularLocation>
        <location evidence="1">Membrane</location>
        <topology evidence="1">Multi-pass membrane protein</topology>
    </subcellularLocation>
</comment>
<keyword evidence="9" id="KW-1185">Reference proteome</keyword>
<feature type="transmembrane region" description="Helical" evidence="6">
    <location>
        <begin position="253"/>
        <end position="274"/>
    </location>
</feature>
<keyword evidence="3 6" id="KW-0812">Transmembrane</keyword>
<reference evidence="8 9" key="1">
    <citation type="submission" date="2019-02" db="EMBL/GenBank/DDBJ databases">
        <title>Draft genome sequence of Amycolatopsis sp. 8-3EHSu isolated from roots of Suaeda maritima.</title>
        <authorList>
            <person name="Duangmal K."/>
            <person name="Chantavorakit T."/>
        </authorList>
    </citation>
    <scope>NUCLEOTIDE SEQUENCE [LARGE SCALE GENOMIC DNA]</scope>
    <source>
        <strain evidence="8 9">8-3EHSu</strain>
    </source>
</reference>
<dbReference type="InterPro" id="IPR037185">
    <property type="entry name" value="EmrE-like"/>
</dbReference>
<feature type="transmembrane region" description="Helical" evidence="6">
    <location>
        <begin position="280"/>
        <end position="297"/>
    </location>
</feature>